<dbReference type="EMBL" id="FNHE01000003">
    <property type="protein sequence ID" value="SDM04163.1"/>
    <property type="molecule type" value="Genomic_DNA"/>
</dbReference>
<reference evidence="2" key="1">
    <citation type="submission" date="2016-10" db="EMBL/GenBank/DDBJ databases">
        <authorList>
            <person name="Varghese N."/>
            <person name="Submissions S."/>
        </authorList>
    </citation>
    <scope>NUCLEOTIDE SEQUENCE [LARGE SCALE GENOMIC DNA]</scope>
    <source>
        <strain evidence="2">DSM 45419</strain>
    </source>
</reference>
<sequence>MQVVERRVEIRVPLEPTRQDWPRLLGELAGQLDDGRVYDRDLPALGRALNPVLQSYRRRARGSGAPDLP</sequence>
<evidence type="ECO:0000313" key="1">
    <source>
        <dbReference type="EMBL" id="SDM04163.1"/>
    </source>
</evidence>
<accession>A0A1G9PZR8</accession>
<proteinExistence type="predicted"/>
<dbReference type="AlphaFoldDB" id="A0A1G9PZR8"/>
<dbReference type="Proteomes" id="UP000198680">
    <property type="component" value="Unassembled WGS sequence"/>
</dbReference>
<organism evidence="1 2">
    <name type="scientific">Geodermatophilus siccatus</name>
    <dbReference type="NCBI Taxonomy" id="1137991"/>
    <lineage>
        <taxon>Bacteria</taxon>
        <taxon>Bacillati</taxon>
        <taxon>Actinomycetota</taxon>
        <taxon>Actinomycetes</taxon>
        <taxon>Geodermatophilales</taxon>
        <taxon>Geodermatophilaceae</taxon>
        <taxon>Geodermatophilus</taxon>
    </lineage>
</organism>
<protein>
    <submittedName>
        <fullName evidence="1">Uncharacterized protein</fullName>
    </submittedName>
</protein>
<gene>
    <name evidence="1" type="ORF">SAMN05660642_01434</name>
</gene>
<keyword evidence="2" id="KW-1185">Reference proteome</keyword>
<name>A0A1G9PZR8_9ACTN</name>
<evidence type="ECO:0000313" key="2">
    <source>
        <dbReference type="Proteomes" id="UP000198680"/>
    </source>
</evidence>